<comment type="function">
    <text evidence="6">RNaseP catalyzes the removal of the 5'-leader sequence from pre-tRNA to produce the mature 5'-terminus. It can also cleave other RNA substrates such as 4.5S RNA. The protein component plays an auxiliary but essential role in vivo by binding to the 5'-leader sequence and broadening the substrate specificity of the ribozyme.</text>
</comment>
<evidence type="ECO:0000313" key="9">
    <source>
        <dbReference type="Proteomes" id="UP000320244"/>
    </source>
</evidence>
<evidence type="ECO:0000256" key="1">
    <source>
        <dbReference type="ARBA" id="ARBA00022694"/>
    </source>
</evidence>
<evidence type="ECO:0000313" key="8">
    <source>
        <dbReference type="EMBL" id="TWP38254.1"/>
    </source>
</evidence>
<evidence type="ECO:0000256" key="7">
    <source>
        <dbReference type="NCBIfam" id="TIGR00188"/>
    </source>
</evidence>
<dbReference type="InterPro" id="IPR014721">
    <property type="entry name" value="Ribsml_uS5_D2-typ_fold_subgr"/>
</dbReference>
<organism evidence="8 9">
    <name type="scientific">Leekyejoonella antrihumi</name>
    <dbReference type="NCBI Taxonomy" id="1660198"/>
    <lineage>
        <taxon>Bacteria</taxon>
        <taxon>Bacillati</taxon>
        <taxon>Actinomycetota</taxon>
        <taxon>Actinomycetes</taxon>
        <taxon>Micrococcales</taxon>
        <taxon>Dermacoccaceae</taxon>
        <taxon>Leekyejoonella</taxon>
    </lineage>
</organism>
<evidence type="ECO:0000256" key="4">
    <source>
        <dbReference type="ARBA" id="ARBA00022801"/>
    </source>
</evidence>
<dbReference type="GO" id="GO:0042781">
    <property type="term" value="F:3'-tRNA processing endoribonuclease activity"/>
    <property type="evidence" value="ECO:0007669"/>
    <property type="project" value="TreeGrafter"/>
</dbReference>
<sequence>MLAAAHRLRHGAEFTSVLRGRRSKRAGSRLLVVYAAAPKITPSDADPARVGFIVSKAVGNAVVRNRTKRRLRHLVSARLSTLDAGTDLVVRANPAAAGCDSATLGVDLDRLLVRTVGHAGQRGAQ</sequence>
<dbReference type="GO" id="GO:0030677">
    <property type="term" value="C:ribonuclease P complex"/>
    <property type="evidence" value="ECO:0007669"/>
    <property type="project" value="TreeGrafter"/>
</dbReference>
<dbReference type="InterPro" id="IPR020568">
    <property type="entry name" value="Ribosomal_Su5_D2-typ_SF"/>
</dbReference>
<evidence type="ECO:0000256" key="2">
    <source>
        <dbReference type="ARBA" id="ARBA00022722"/>
    </source>
</evidence>
<keyword evidence="4 6" id="KW-0378">Hydrolase</keyword>
<comment type="similarity">
    <text evidence="6">Belongs to the RnpA family.</text>
</comment>
<keyword evidence="9" id="KW-1185">Reference proteome</keyword>
<dbReference type="Gene3D" id="3.30.230.10">
    <property type="match status" value="1"/>
</dbReference>
<dbReference type="GO" id="GO:0000049">
    <property type="term" value="F:tRNA binding"/>
    <property type="evidence" value="ECO:0007669"/>
    <property type="project" value="UniProtKB-UniRule"/>
</dbReference>
<dbReference type="NCBIfam" id="TIGR00188">
    <property type="entry name" value="rnpA"/>
    <property type="match status" value="1"/>
</dbReference>
<dbReference type="EC" id="3.1.26.5" evidence="6 7"/>
<dbReference type="OrthoDB" id="196964at2"/>
<dbReference type="PANTHER" id="PTHR33992">
    <property type="entry name" value="RIBONUCLEASE P PROTEIN COMPONENT"/>
    <property type="match status" value="1"/>
</dbReference>
<comment type="subunit">
    <text evidence="6">Consists of a catalytic RNA component (M1 or rnpB) and a protein subunit.</text>
</comment>
<dbReference type="SUPFAM" id="SSF54211">
    <property type="entry name" value="Ribosomal protein S5 domain 2-like"/>
    <property type="match status" value="1"/>
</dbReference>
<evidence type="ECO:0000256" key="6">
    <source>
        <dbReference type="HAMAP-Rule" id="MF_00227"/>
    </source>
</evidence>
<dbReference type="Proteomes" id="UP000320244">
    <property type="component" value="Unassembled WGS sequence"/>
</dbReference>
<evidence type="ECO:0000256" key="3">
    <source>
        <dbReference type="ARBA" id="ARBA00022759"/>
    </source>
</evidence>
<keyword evidence="5 6" id="KW-0694">RNA-binding</keyword>
<reference evidence="8 9" key="1">
    <citation type="submission" date="2019-05" db="EMBL/GenBank/DDBJ databases">
        <authorList>
            <person name="Lee S.D."/>
        </authorList>
    </citation>
    <scope>NUCLEOTIDE SEQUENCE [LARGE SCALE GENOMIC DNA]</scope>
    <source>
        <strain evidence="8 9">C5-26</strain>
    </source>
</reference>
<comment type="catalytic activity">
    <reaction evidence="6">
        <text>Endonucleolytic cleavage of RNA, removing 5'-extranucleotides from tRNA precursor.</text>
        <dbReference type="EC" id="3.1.26.5"/>
    </reaction>
</comment>
<proteinExistence type="inferred from homology"/>
<reference evidence="8 9" key="2">
    <citation type="submission" date="2019-08" db="EMBL/GenBank/DDBJ databases">
        <title>Jejuicoccus antrihumi gen. nov., sp. nov., a new member of the family Dermacoccaceae isolated from a cave.</title>
        <authorList>
            <person name="Schumann P."/>
            <person name="Kim I.S."/>
        </authorList>
    </citation>
    <scope>NUCLEOTIDE SEQUENCE [LARGE SCALE GENOMIC DNA]</scope>
    <source>
        <strain evidence="8 9">C5-26</strain>
    </source>
</reference>
<gene>
    <name evidence="6 8" type="primary">rnpA</name>
    <name evidence="8" type="ORF">FGL98_03295</name>
</gene>
<dbReference type="Pfam" id="PF00825">
    <property type="entry name" value="Ribonuclease_P"/>
    <property type="match status" value="1"/>
</dbReference>
<keyword evidence="3 6" id="KW-0255">Endonuclease</keyword>
<keyword evidence="1 6" id="KW-0819">tRNA processing</keyword>
<protein>
    <recommendedName>
        <fullName evidence="6 7">Ribonuclease P protein component</fullName>
        <shortName evidence="6">RNase P protein</shortName>
        <shortName evidence="6">RNaseP protein</shortName>
        <ecNumber evidence="6 7">3.1.26.5</ecNumber>
    </recommendedName>
    <alternativeName>
        <fullName evidence="6">Protein C5</fullName>
    </alternativeName>
</protein>
<keyword evidence="2 6" id="KW-0540">Nuclease</keyword>
<dbReference type="AlphaFoldDB" id="A0A563E8W4"/>
<dbReference type="GO" id="GO:0001682">
    <property type="term" value="P:tRNA 5'-leader removal"/>
    <property type="evidence" value="ECO:0007669"/>
    <property type="project" value="UniProtKB-UniRule"/>
</dbReference>
<comment type="caution">
    <text evidence="8">The sequence shown here is derived from an EMBL/GenBank/DDBJ whole genome shotgun (WGS) entry which is preliminary data.</text>
</comment>
<dbReference type="PANTHER" id="PTHR33992:SF1">
    <property type="entry name" value="RIBONUCLEASE P PROTEIN COMPONENT"/>
    <property type="match status" value="1"/>
</dbReference>
<dbReference type="RefSeq" id="WP_146315231.1">
    <property type="nucleotide sequence ID" value="NZ_VCQV01000003.1"/>
</dbReference>
<dbReference type="InterPro" id="IPR000100">
    <property type="entry name" value="RNase_P"/>
</dbReference>
<dbReference type="EMBL" id="VCQV01000003">
    <property type="protein sequence ID" value="TWP38254.1"/>
    <property type="molecule type" value="Genomic_DNA"/>
</dbReference>
<evidence type="ECO:0000256" key="5">
    <source>
        <dbReference type="ARBA" id="ARBA00022884"/>
    </source>
</evidence>
<dbReference type="GO" id="GO:0004526">
    <property type="term" value="F:ribonuclease P activity"/>
    <property type="evidence" value="ECO:0007669"/>
    <property type="project" value="UniProtKB-UniRule"/>
</dbReference>
<name>A0A563E8W4_9MICO</name>
<accession>A0A563E8W4</accession>
<dbReference type="HAMAP" id="MF_00227">
    <property type="entry name" value="RNase_P"/>
    <property type="match status" value="1"/>
</dbReference>